<proteinExistence type="inferred from homology"/>
<dbReference type="PANTHER" id="PTHR42987">
    <property type="entry name" value="PEPTIDASE S49"/>
    <property type="match status" value="1"/>
</dbReference>
<protein>
    <submittedName>
        <fullName evidence="3">Protease 4</fullName>
    </submittedName>
</protein>
<dbReference type="Gene3D" id="3.90.226.10">
    <property type="entry name" value="2-enoyl-CoA Hydratase, Chain A, domain 1"/>
    <property type="match status" value="1"/>
</dbReference>
<dbReference type="SUPFAM" id="SSF52096">
    <property type="entry name" value="ClpP/crotonase"/>
    <property type="match status" value="1"/>
</dbReference>
<dbReference type="GO" id="GO:0008233">
    <property type="term" value="F:peptidase activity"/>
    <property type="evidence" value="ECO:0007669"/>
    <property type="project" value="UniProtKB-KW"/>
</dbReference>
<keyword evidence="3" id="KW-0645">Protease</keyword>
<dbReference type="Proteomes" id="UP000189883">
    <property type="component" value="Chromosome"/>
</dbReference>
<evidence type="ECO:0000313" key="3">
    <source>
        <dbReference type="EMBL" id="AQY21456.1"/>
    </source>
</evidence>
<sequence length="271" mass="30031">MNILSEILRDVWLMETPTPNYYRPIVDNILSGKIIDAEKPLVYTVLSKRESLASGDIIEKDKVAVISMIGPMTKYNTVCDYGAEYFASEIMKAQNNEEIKGIIFFIDGPGGNANAITLFQALKGKITKPVVSVVDTACSLHYWIASMLSDHIMLNNDFTAEVGSIGAMIVFEKPNNEIKIIRPKESKDKNQAIVEALEGNFSALEERLSVLAQRFQKEVKEARPKIKEEAIFGKTYIAQSAIDVGLADSFGGITEAYNLILAKSELTKINK</sequence>
<dbReference type="AlphaFoldDB" id="A0A1S7DQS6"/>
<accession>A0A1S7DQS6</accession>
<dbReference type="InterPro" id="IPR029045">
    <property type="entry name" value="ClpP/crotonase-like_dom_sf"/>
</dbReference>
<gene>
    <name evidence="3" type="ORF">AB406_0498</name>
</gene>
<dbReference type="RefSeq" id="WP_014938215.1">
    <property type="nucleotide sequence ID" value="NZ_CP011859.1"/>
</dbReference>
<dbReference type="PANTHER" id="PTHR42987:SF4">
    <property type="entry name" value="PROTEASE SOHB-RELATED"/>
    <property type="match status" value="1"/>
</dbReference>
<dbReference type="InterPro" id="IPR002142">
    <property type="entry name" value="Peptidase_S49"/>
</dbReference>
<reference evidence="3 4" key="1">
    <citation type="submission" date="2015-06" db="EMBL/GenBank/DDBJ databases">
        <title>R. anatipestifer strain HXb2 is the most virulent strain so far, and the genome sequence would help us uncover the pathogenesis.</title>
        <authorList>
            <person name="Hu Q."/>
            <person name="Qi J."/>
            <person name="Bo H."/>
            <person name="Liu G."/>
            <person name="Tao M."/>
            <person name="Ding Y."/>
            <person name="Xue Y."/>
        </authorList>
    </citation>
    <scope>NUCLEOTIDE SEQUENCE [LARGE SCALE GENOMIC DNA]</scope>
    <source>
        <strain evidence="3 4">HXb2</strain>
    </source>
</reference>
<dbReference type="Pfam" id="PF01343">
    <property type="entry name" value="Peptidase_S49"/>
    <property type="match status" value="1"/>
</dbReference>
<keyword evidence="3" id="KW-0378">Hydrolase</keyword>
<organism evidence="3 4">
    <name type="scientific">Riemerella anatipestifer</name>
    <name type="common">Moraxella anatipestifer</name>
    <dbReference type="NCBI Taxonomy" id="34085"/>
    <lineage>
        <taxon>Bacteria</taxon>
        <taxon>Pseudomonadati</taxon>
        <taxon>Bacteroidota</taxon>
        <taxon>Flavobacteriia</taxon>
        <taxon>Flavobacteriales</taxon>
        <taxon>Weeksellaceae</taxon>
        <taxon>Riemerella</taxon>
    </lineage>
</organism>
<name>A0A1S7DQS6_RIEAN</name>
<comment type="similarity">
    <text evidence="1">Belongs to the peptidase S49 family.</text>
</comment>
<evidence type="ECO:0000259" key="2">
    <source>
        <dbReference type="Pfam" id="PF01343"/>
    </source>
</evidence>
<feature type="domain" description="Peptidase S49" evidence="2">
    <location>
        <begin position="126"/>
        <end position="260"/>
    </location>
</feature>
<dbReference type="GO" id="GO:0006508">
    <property type="term" value="P:proteolysis"/>
    <property type="evidence" value="ECO:0007669"/>
    <property type="project" value="UniProtKB-KW"/>
</dbReference>
<evidence type="ECO:0000313" key="4">
    <source>
        <dbReference type="Proteomes" id="UP000189883"/>
    </source>
</evidence>
<dbReference type="EMBL" id="CP011859">
    <property type="protein sequence ID" value="AQY21456.1"/>
    <property type="molecule type" value="Genomic_DNA"/>
</dbReference>
<evidence type="ECO:0000256" key="1">
    <source>
        <dbReference type="ARBA" id="ARBA00008683"/>
    </source>
</evidence>